<dbReference type="GO" id="GO:0005774">
    <property type="term" value="C:vacuolar membrane"/>
    <property type="evidence" value="ECO:0007669"/>
    <property type="project" value="TreeGrafter"/>
</dbReference>
<evidence type="ECO:0000313" key="10">
    <source>
        <dbReference type="Proteomes" id="UP001151532"/>
    </source>
</evidence>
<feature type="transmembrane region" description="Helical" evidence="7">
    <location>
        <begin position="40"/>
        <end position="63"/>
    </location>
</feature>
<evidence type="ECO:0000256" key="5">
    <source>
        <dbReference type="ARBA" id="ARBA00022989"/>
    </source>
</evidence>
<dbReference type="AlphaFoldDB" id="A0A9Q1AC54"/>
<organism evidence="9 10">
    <name type="scientific">Salix purpurea</name>
    <name type="common">Purple osier willow</name>
    <dbReference type="NCBI Taxonomy" id="77065"/>
    <lineage>
        <taxon>Eukaryota</taxon>
        <taxon>Viridiplantae</taxon>
        <taxon>Streptophyta</taxon>
        <taxon>Embryophyta</taxon>
        <taxon>Tracheophyta</taxon>
        <taxon>Spermatophyta</taxon>
        <taxon>Magnoliopsida</taxon>
        <taxon>eudicotyledons</taxon>
        <taxon>Gunneridae</taxon>
        <taxon>Pentapetalae</taxon>
        <taxon>rosids</taxon>
        <taxon>fabids</taxon>
        <taxon>Malpighiales</taxon>
        <taxon>Salicaceae</taxon>
        <taxon>Saliceae</taxon>
        <taxon>Salix</taxon>
    </lineage>
</organism>
<dbReference type="Proteomes" id="UP001151532">
    <property type="component" value="Chromosome 4"/>
</dbReference>
<sequence>MFGRVLGLCMASISLLYEGFGVLGYFAFGDDTKNIIITNLGLGLLSNLVQIGLCMNLLFTFPLMMNPVYEVCEPILVQIPFGEDWFMLPALFHLLVFKEELGWNGLLLDMAFVVFGVIIAVADT</sequence>
<keyword evidence="6 7" id="KW-0472">Membrane</keyword>
<dbReference type="GO" id="GO:0015179">
    <property type="term" value="F:L-amino acid transmembrane transporter activity"/>
    <property type="evidence" value="ECO:0007669"/>
    <property type="project" value="TreeGrafter"/>
</dbReference>
<feature type="domain" description="Amino acid transporter transmembrane" evidence="8">
    <location>
        <begin position="4"/>
        <end position="79"/>
    </location>
</feature>
<proteinExistence type="predicted"/>
<keyword evidence="5 7" id="KW-1133">Transmembrane helix</keyword>
<comment type="caution">
    <text evidence="9">The sequence shown here is derived from an EMBL/GenBank/DDBJ whole genome shotgun (WGS) entry which is preliminary data.</text>
</comment>
<dbReference type="EMBL" id="JAPFFK010000004">
    <property type="protein sequence ID" value="KAJ6766080.1"/>
    <property type="molecule type" value="Genomic_DNA"/>
</dbReference>
<accession>A0A9Q1AC54</accession>
<keyword evidence="4" id="KW-0029">Amino-acid transport</keyword>
<evidence type="ECO:0000256" key="1">
    <source>
        <dbReference type="ARBA" id="ARBA00004141"/>
    </source>
</evidence>
<feature type="transmembrane region" description="Helical" evidence="7">
    <location>
        <begin position="101"/>
        <end position="122"/>
    </location>
</feature>
<comment type="subcellular location">
    <subcellularLocation>
        <location evidence="1">Membrane</location>
        <topology evidence="1">Multi-pass membrane protein</topology>
    </subcellularLocation>
</comment>
<keyword evidence="2" id="KW-0813">Transport</keyword>
<gene>
    <name evidence="9" type="ORF">OIU79_022112</name>
</gene>
<dbReference type="Pfam" id="PF01490">
    <property type="entry name" value="Aa_trans"/>
    <property type="match status" value="1"/>
</dbReference>
<dbReference type="PANTHER" id="PTHR22950:SF674">
    <property type="entry name" value="AMINO ACID TRANSPORTER AVT3A"/>
    <property type="match status" value="1"/>
</dbReference>
<evidence type="ECO:0000256" key="6">
    <source>
        <dbReference type="ARBA" id="ARBA00023136"/>
    </source>
</evidence>
<reference evidence="9" key="1">
    <citation type="submission" date="2022-11" db="EMBL/GenBank/DDBJ databases">
        <authorList>
            <person name="Hyden B.L."/>
            <person name="Feng K."/>
            <person name="Yates T."/>
            <person name="Jawdy S."/>
            <person name="Smart L.B."/>
            <person name="Muchero W."/>
        </authorList>
    </citation>
    <scope>NUCLEOTIDE SEQUENCE</scope>
    <source>
        <tissue evidence="9">Shoot tip</tissue>
    </source>
</reference>
<evidence type="ECO:0000256" key="4">
    <source>
        <dbReference type="ARBA" id="ARBA00022970"/>
    </source>
</evidence>
<evidence type="ECO:0000259" key="8">
    <source>
        <dbReference type="Pfam" id="PF01490"/>
    </source>
</evidence>
<dbReference type="OrthoDB" id="1684102at2759"/>
<keyword evidence="3 7" id="KW-0812">Transmembrane</keyword>
<feature type="transmembrane region" description="Helical" evidence="7">
    <location>
        <begin position="5"/>
        <end position="28"/>
    </location>
</feature>
<protein>
    <submittedName>
        <fullName evidence="9">AMINO ACID TRANSPORTER</fullName>
    </submittedName>
</protein>
<name>A0A9Q1AC54_SALPP</name>
<dbReference type="GO" id="GO:0015175">
    <property type="term" value="F:neutral L-amino acid transmembrane transporter activity"/>
    <property type="evidence" value="ECO:0007669"/>
    <property type="project" value="TreeGrafter"/>
</dbReference>
<evidence type="ECO:0000256" key="7">
    <source>
        <dbReference type="SAM" id="Phobius"/>
    </source>
</evidence>
<dbReference type="InterPro" id="IPR013057">
    <property type="entry name" value="AA_transpt_TM"/>
</dbReference>
<keyword evidence="10" id="KW-1185">Reference proteome</keyword>
<evidence type="ECO:0000256" key="2">
    <source>
        <dbReference type="ARBA" id="ARBA00022448"/>
    </source>
</evidence>
<evidence type="ECO:0000256" key="3">
    <source>
        <dbReference type="ARBA" id="ARBA00022692"/>
    </source>
</evidence>
<dbReference type="PANTHER" id="PTHR22950">
    <property type="entry name" value="AMINO ACID TRANSPORTER"/>
    <property type="match status" value="1"/>
</dbReference>
<reference evidence="9" key="2">
    <citation type="journal article" date="2023" name="Int. J. Mol. Sci.">
        <title>De Novo Assembly and Annotation of 11 Diverse Shrub Willow (Salix) Genomes Reveals Novel Gene Organization in Sex-Linked Regions.</title>
        <authorList>
            <person name="Hyden B."/>
            <person name="Feng K."/>
            <person name="Yates T.B."/>
            <person name="Jawdy S."/>
            <person name="Cereghino C."/>
            <person name="Smart L.B."/>
            <person name="Muchero W."/>
        </authorList>
    </citation>
    <scope>NUCLEOTIDE SEQUENCE</scope>
    <source>
        <tissue evidence="9">Shoot tip</tissue>
    </source>
</reference>
<evidence type="ECO:0000313" key="9">
    <source>
        <dbReference type="EMBL" id="KAJ6766080.1"/>
    </source>
</evidence>